<dbReference type="InterPro" id="IPR001480">
    <property type="entry name" value="Bulb-type_lectin_dom"/>
</dbReference>
<sequence>MPVTSGNLSTGSDTIFSGESISGNQTIISKGGVFELGFFTPDSSSIMWQSFDHPTDTWLPGAKFGYNKVTNDSQILTSWRSCENPTPGLFSAELEPKGELVNLQQFSSENKIGREIHVHVAASELLGSKAKTDGKTIWIVVGAIATIFLLYVYDYMPKGSLESHLFREGSQILDWKVRYNIALGTARGLAYLHEECRDCIIHCDIKPENILLDADYNPKVADFGLAKLVGRDFSRVFTTMRGTRGYLTPEWLSSEAITPKVDVFSFGKLLFEIISDYKLENSDSIEELTRACKVACWCIQDDEKDRPTMGQAVQILEGIMEVGMPPIPQILQRLAEDPVISNFYQETETSTSSY</sequence>
<protein>
    <recommendedName>
        <fullName evidence="6">Protein kinase domain-containing protein</fullName>
    </recommendedName>
</protein>
<evidence type="ECO:0000313" key="7">
    <source>
        <dbReference type="EnsemblPlants" id="QL08p042153:mrna"/>
    </source>
</evidence>
<dbReference type="Gramene" id="QL08p042153:mrna">
    <property type="protein sequence ID" value="QL08p042153:mrna"/>
    <property type="gene ID" value="QL08p042153"/>
</dbReference>
<dbReference type="PANTHER" id="PTHR47976">
    <property type="entry name" value="G-TYPE LECTIN S-RECEPTOR-LIKE SERINE/THREONINE-PROTEIN KINASE SD2-5"/>
    <property type="match status" value="1"/>
</dbReference>
<evidence type="ECO:0000259" key="6">
    <source>
        <dbReference type="PROSITE" id="PS50011"/>
    </source>
</evidence>
<dbReference type="SUPFAM" id="SSF56112">
    <property type="entry name" value="Protein kinase-like (PK-like)"/>
    <property type="match status" value="1"/>
</dbReference>
<dbReference type="InterPro" id="IPR051343">
    <property type="entry name" value="G-type_lectin_kinases/EP1-like"/>
</dbReference>
<dbReference type="SUPFAM" id="SSF51110">
    <property type="entry name" value="alpha-D-mannose-specific plant lectins"/>
    <property type="match status" value="1"/>
</dbReference>
<proteinExistence type="predicted"/>
<dbReference type="EnsemblPlants" id="QL08p042153:mrna">
    <property type="protein sequence ID" value="QL08p042153:mrna"/>
    <property type="gene ID" value="QL08p042153"/>
</dbReference>
<dbReference type="InterPro" id="IPR000719">
    <property type="entry name" value="Prot_kinase_dom"/>
</dbReference>
<feature type="domain" description="Protein kinase" evidence="6">
    <location>
        <begin position="64"/>
        <end position="340"/>
    </location>
</feature>
<dbReference type="PROSITE" id="PS00108">
    <property type="entry name" value="PROTEIN_KINASE_ST"/>
    <property type="match status" value="1"/>
</dbReference>
<keyword evidence="8" id="KW-1185">Reference proteome</keyword>
<name>A0A7N2MC20_QUELO</name>
<dbReference type="InterPro" id="IPR036426">
    <property type="entry name" value="Bulb-type_lectin_dom_sf"/>
</dbReference>
<reference evidence="7 8" key="1">
    <citation type="journal article" date="2016" name="G3 (Bethesda)">
        <title>First Draft Assembly and Annotation of the Genome of a California Endemic Oak Quercus lobata Nee (Fagaceae).</title>
        <authorList>
            <person name="Sork V.L."/>
            <person name="Fitz-Gibbon S.T."/>
            <person name="Puiu D."/>
            <person name="Crepeau M."/>
            <person name="Gugger P.F."/>
            <person name="Sherman R."/>
            <person name="Stevens K."/>
            <person name="Langley C.H."/>
            <person name="Pellegrini M."/>
            <person name="Salzberg S.L."/>
        </authorList>
    </citation>
    <scope>NUCLEOTIDE SEQUENCE [LARGE SCALE GENOMIC DNA]</scope>
    <source>
        <strain evidence="7 8">cv. SW786</strain>
    </source>
</reference>
<dbReference type="GO" id="GO:0004672">
    <property type="term" value="F:protein kinase activity"/>
    <property type="evidence" value="ECO:0007669"/>
    <property type="project" value="InterPro"/>
</dbReference>
<dbReference type="OMA" id="WNDSETY"/>
<reference evidence="7" key="2">
    <citation type="submission" date="2021-01" db="UniProtKB">
        <authorList>
            <consortium name="EnsemblPlants"/>
        </authorList>
    </citation>
    <scope>IDENTIFICATION</scope>
</reference>
<evidence type="ECO:0000256" key="3">
    <source>
        <dbReference type="ARBA" id="ARBA00023157"/>
    </source>
</evidence>
<evidence type="ECO:0000256" key="1">
    <source>
        <dbReference type="ARBA" id="ARBA00022536"/>
    </source>
</evidence>
<dbReference type="FunFam" id="1.10.510.10:FF:001424">
    <property type="entry name" value="Protein kinase superfamily protein"/>
    <property type="match status" value="1"/>
</dbReference>
<dbReference type="InParanoid" id="A0A7N2MC20"/>
<dbReference type="InterPro" id="IPR011009">
    <property type="entry name" value="Kinase-like_dom_sf"/>
</dbReference>
<dbReference type="Gene3D" id="1.10.510.10">
    <property type="entry name" value="Transferase(Phosphotransferase) domain 1"/>
    <property type="match status" value="1"/>
</dbReference>
<evidence type="ECO:0000256" key="4">
    <source>
        <dbReference type="ARBA" id="ARBA00023180"/>
    </source>
</evidence>
<dbReference type="Pfam" id="PF01453">
    <property type="entry name" value="B_lectin"/>
    <property type="match status" value="1"/>
</dbReference>
<organism evidence="7 8">
    <name type="scientific">Quercus lobata</name>
    <name type="common">Valley oak</name>
    <dbReference type="NCBI Taxonomy" id="97700"/>
    <lineage>
        <taxon>Eukaryota</taxon>
        <taxon>Viridiplantae</taxon>
        <taxon>Streptophyta</taxon>
        <taxon>Embryophyta</taxon>
        <taxon>Tracheophyta</taxon>
        <taxon>Spermatophyta</taxon>
        <taxon>Magnoliopsida</taxon>
        <taxon>eudicotyledons</taxon>
        <taxon>Gunneridae</taxon>
        <taxon>Pentapetalae</taxon>
        <taxon>rosids</taxon>
        <taxon>fabids</taxon>
        <taxon>Fagales</taxon>
        <taxon>Fagaceae</taxon>
        <taxon>Quercus</taxon>
    </lineage>
</organism>
<keyword evidence="4" id="KW-0325">Glycoprotein</keyword>
<dbReference type="GO" id="GO:0005524">
    <property type="term" value="F:ATP binding"/>
    <property type="evidence" value="ECO:0007669"/>
    <property type="project" value="InterPro"/>
</dbReference>
<dbReference type="AlphaFoldDB" id="A0A7N2MC20"/>
<keyword evidence="5" id="KW-0472">Membrane</keyword>
<keyword evidence="3" id="KW-1015">Disulfide bond</keyword>
<keyword evidence="5" id="KW-0812">Transmembrane</keyword>
<dbReference type="SMART" id="SM00220">
    <property type="entry name" value="S_TKc"/>
    <property type="match status" value="1"/>
</dbReference>
<feature type="transmembrane region" description="Helical" evidence="5">
    <location>
        <begin position="136"/>
        <end position="153"/>
    </location>
</feature>
<keyword evidence="5" id="KW-1133">Transmembrane helix</keyword>
<keyword evidence="2" id="KW-0732">Signal</keyword>
<dbReference type="PANTHER" id="PTHR47976:SF116">
    <property type="entry name" value="RECEPTOR-LIKE SERINE_THREONINE-PROTEIN KINASE"/>
    <property type="match status" value="1"/>
</dbReference>
<accession>A0A7N2MC20</accession>
<evidence type="ECO:0000256" key="2">
    <source>
        <dbReference type="ARBA" id="ARBA00022729"/>
    </source>
</evidence>
<dbReference type="Pfam" id="PF00069">
    <property type="entry name" value="Pkinase"/>
    <property type="match status" value="1"/>
</dbReference>
<dbReference type="Proteomes" id="UP000594261">
    <property type="component" value="Chromosome 8"/>
</dbReference>
<dbReference type="InterPro" id="IPR008271">
    <property type="entry name" value="Ser/Thr_kinase_AS"/>
</dbReference>
<dbReference type="EMBL" id="LRBV02000008">
    <property type="status" value="NOT_ANNOTATED_CDS"/>
    <property type="molecule type" value="Genomic_DNA"/>
</dbReference>
<dbReference type="PROSITE" id="PS50011">
    <property type="entry name" value="PROTEIN_KINASE_DOM"/>
    <property type="match status" value="1"/>
</dbReference>
<evidence type="ECO:0000256" key="5">
    <source>
        <dbReference type="SAM" id="Phobius"/>
    </source>
</evidence>
<keyword evidence="1" id="KW-0245">EGF-like domain</keyword>
<evidence type="ECO:0000313" key="8">
    <source>
        <dbReference type="Proteomes" id="UP000594261"/>
    </source>
</evidence>